<keyword evidence="3" id="KW-0472">Membrane</keyword>
<dbReference type="Proteomes" id="UP000019116">
    <property type="component" value="Chromosome 7A"/>
</dbReference>
<feature type="region of interest" description="Disordered" evidence="2">
    <location>
        <begin position="1"/>
        <end position="35"/>
    </location>
</feature>
<proteinExistence type="predicted"/>
<dbReference type="OrthoDB" id="595554at2759"/>
<accession>A0A3B6RQN7</accession>
<feature type="coiled-coil region" evidence="1">
    <location>
        <begin position="89"/>
        <end position="151"/>
    </location>
</feature>
<reference evidence="4" key="2">
    <citation type="submission" date="2018-10" db="UniProtKB">
        <authorList>
            <consortium name="EnsemblPlants"/>
        </authorList>
    </citation>
    <scope>IDENTIFICATION</scope>
</reference>
<dbReference type="SUPFAM" id="SSF90257">
    <property type="entry name" value="Myosin rod fragments"/>
    <property type="match status" value="1"/>
</dbReference>
<evidence type="ECO:0000313" key="4">
    <source>
        <dbReference type="EnsemblPlants" id="TraesCS7A02G476200.1"/>
    </source>
</evidence>
<dbReference type="SMR" id="A0A3B6RQN7"/>
<protein>
    <recommendedName>
        <fullName evidence="6">Zinc finger GRF-type domain-containing protein</fullName>
    </recommendedName>
</protein>
<dbReference type="Gramene" id="TraesCS7A02G476200.1">
    <property type="protein sequence ID" value="TraesCS7A02G476200.1"/>
    <property type="gene ID" value="TraesCS7A02G476200"/>
</dbReference>
<evidence type="ECO:0000313" key="5">
    <source>
        <dbReference type="Proteomes" id="UP000019116"/>
    </source>
</evidence>
<evidence type="ECO:0008006" key="6">
    <source>
        <dbReference type="Google" id="ProtNLM"/>
    </source>
</evidence>
<keyword evidence="1" id="KW-0175">Coiled coil</keyword>
<name>A0A3B6RQN7_WHEAT</name>
<sequence length="186" mass="20965">MESSSSSSGARSSSHGGPPGYSPNPSPIPYREQPLAYEPSEDCPCHKKAARWISWSNGNPGRRYLTCQRSRIFGTLSWRWIDDPTTPFLRQLLVDLRDAVNNLRRENTQLRGVNADLEMGIEDRSTQNNALRDALRKMKEQNQALEEKLGQTEGPLNVKNNGHQKRMLFSVVLIVMIVFLVSKLAA</sequence>
<dbReference type="Gramene" id="TraesCS7A03G1153300.1">
    <property type="protein sequence ID" value="TraesCS7A03G1153300.1.CDS"/>
    <property type="gene ID" value="TraesCS7A03G1153300"/>
</dbReference>
<evidence type="ECO:0000256" key="3">
    <source>
        <dbReference type="SAM" id="Phobius"/>
    </source>
</evidence>
<keyword evidence="3" id="KW-1133">Transmembrane helix</keyword>
<keyword evidence="3" id="KW-0812">Transmembrane</keyword>
<evidence type="ECO:0000256" key="2">
    <source>
        <dbReference type="SAM" id="MobiDB-lite"/>
    </source>
</evidence>
<organism evidence="4">
    <name type="scientific">Triticum aestivum</name>
    <name type="common">Wheat</name>
    <dbReference type="NCBI Taxonomy" id="4565"/>
    <lineage>
        <taxon>Eukaryota</taxon>
        <taxon>Viridiplantae</taxon>
        <taxon>Streptophyta</taxon>
        <taxon>Embryophyta</taxon>
        <taxon>Tracheophyta</taxon>
        <taxon>Spermatophyta</taxon>
        <taxon>Magnoliopsida</taxon>
        <taxon>Liliopsida</taxon>
        <taxon>Poales</taxon>
        <taxon>Poaceae</taxon>
        <taxon>BOP clade</taxon>
        <taxon>Pooideae</taxon>
        <taxon>Triticodae</taxon>
        <taxon>Triticeae</taxon>
        <taxon>Triticinae</taxon>
        <taxon>Triticum</taxon>
    </lineage>
</organism>
<dbReference type="PANTHER" id="PTHR33248">
    <property type="entry name" value="ZINC ION-BINDING PROTEIN"/>
    <property type="match status" value="1"/>
</dbReference>
<dbReference type="EnsemblPlants" id="TraesCS7A02G476200.1">
    <property type="protein sequence ID" value="TraesCS7A02G476200.1"/>
    <property type="gene ID" value="TraesCS7A02G476200"/>
</dbReference>
<reference evidence="4" key="1">
    <citation type="submission" date="2018-08" db="EMBL/GenBank/DDBJ databases">
        <authorList>
            <person name="Rossello M."/>
        </authorList>
    </citation>
    <scope>NUCLEOTIDE SEQUENCE [LARGE SCALE GENOMIC DNA]</scope>
    <source>
        <strain evidence="4">cv. Chinese Spring</strain>
    </source>
</reference>
<dbReference type="AlphaFoldDB" id="A0A3B6RQN7"/>
<dbReference type="OMA" id="GGCDFWV"/>
<feature type="transmembrane region" description="Helical" evidence="3">
    <location>
        <begin position="167"/>
        <end position="185"/>
    </location>
</feature>
<keyword evidence="5" id="KW-1185">Reference proteome</keyword>
<feature type="compositionally biased region" description="Low complexity" evidence="2">
    <location>
        <begin position="1"/>
        <end position="16"/>
    </location>
</feature>
<evidence type="ECO:0000256" key="1">
    <source>
        <dbReference type="SAM" id="Coils"/>
    </source>
</evidence>